<feature type="signal peptide" evidence="5">
    <location>
        <begin position="1"/>
        <end position="20"/>
    </location>
</feature>
<dbReference type="InterPro" id="IPR013740">
    <property type="entry name" value="Redoxin"/>
</dbReference>
<accession>A0A7K1XW51</accession>
<dbReference type="GO" id="GO:0016491">
    <property type="term" value="F:oxidoreductase activity"/>
    <property type="evidence" value="ECO:0007669"/>
    <property type="project" value="InterPro"/>
</dbReference>
<dbReference type="InterPro" id="IPR013766">
    <property type="entry name" value="Thioredoxin_domain"/>
</dbReference>
<organism evidence="7 8">
    <name type="scientific">Hufsiella ginkgonis</name>
    <dbReference type="NCBI Taxonomy" id="2695274"/>
    <lineage>
        <taxon>Bacteria</taxon>
        <taxon>Pseudomonadati</taxon>
        <taxon>Bacteroidota</taxon>
        <taxon>Sphingobacteriia</taxon>
        <taxon>Sphingobacteriales</taxon>
        <taxon>Sphingobacteriaceae</taxon>
        <taxon>Hufsiella</taxon>
    </lineage>
</organism>
<protein>
    <submittedName>
        <fullName evidence="7">Redoxin family protein</fullName>
    </submittedName>
</protein>
<dbReference type="PANTHER" id="PTHR42852">
    <property type="entry name" value="THIOL:DISULFIDE INTERCHANGE PROTEIN DSBE"/>
    <property type="match status" value="1"/>
</dbReference>
<comment type="subcellular location">
    <subcellularLocation>
        <location evidence="1">Cell envelope</location>
    </subcellularLocation>
</comment>
<dbReference type="Proteomes" id="UP000451233">
    <property type="component" value="Unassembled WGS sequence"/>
</dbReference>
<dbReference type="InterPro" id="IPR036249">
    <property type="entry name" value="Thioredoxin-like_sf"/>
</dbReference>
<dbReference type="AlphaFoldDB" id="A0A7K1XW51"/>
<dbReference type="Gene3D" id="3.40.30.10">
    <property type="entry name" value="Glutaredoxin"/>
    <property type="match status" value="1"/>
</dbReference>
<evidence type="ECO:0000256" key="4">
    <source>
        <dbReference type="ARBA" id="ARBA00023284"/>
    </source>
</evidence>
<evidence type="ECO:0000256" key="5">
    <source>
        <dbReference type="SAM" id="SignalP"/>
    </source>
</evidence>
<dbReference type="PROSITE" id="PS51352">
    <property type="entry name" value="THIOREDOXIN_2"/>
    <property type="match status" value="1"/>
</dbReference>
<keyword evidence="8" id="KW-1185">Reference proteome</keyword>
<dbReference type="RefSeq" id="WP_160906059.1">
    <property type="nucleotide sequence ID" value="NZ_WVHS01000002.1"/>
</dbReference>
<name>A0A7K1XW51_9SPHI</name>
<evidence type="ECO:0000256" key="1">
    <source>
        <dbReference type="ARBA" id="ARBA00004196"/>
    </source>
</evidence>
<gene>
    <name evidence="7" type="ORF">GS398_06985</name>
</gene>
<evidence type="ECO:0000256" key="3">
    <source>
        <dbReference type="ARBA" id="ARBA00023157"/>
    </source>
</evidence>
<evidence type="ECO:0000256" key="2">
    <source>
        <dbReference type="ARBA" id="ARBA00022748"/>
    </source>
</evidence>
<evidence type="ECO:0000259" key="6">
    <source>
        <dbReference type="PROSITE" id="PS51352"/>
    </source>
</evidence>
<reference evidence="7 8" key="1">
    <citation type="submission" date="2019-11" db="EMBL/GenBank/DDBJ databases">
        <title>Pedobacter sp. HMF7056 Genome sequencing and assembly.</title>
        <authorList>
            <person name="Kang H."/>
            <person name="Kim H."/>
            <person name="Joh K."/>
        </authorList>
    </citation>
    <scope>NUCLEOTIDE SEQUENCE [LARGE SCALE GENOMIC DNA]</scope>
    <source>
        <strain evidence="7 8">HMF7056</strain>
    </source>
</reference>
<keyword evidence="3" id="KW-1015">Disulfide bond</keyword>
<sequence>MKPISLVLFFSLLNGTTVFAATLSITVIAPKKQDIKITEPLNGAYFWGNFTSYSLNADNKLSLPNRLTRAGIIDIAYGPSSFRFYIEPGKDYSISIDLSDSRQPFRFSGAGADGQYQLNKFKPSALRNQTDSWIDSDSSLTTITRAIEREKDRSIRPFDSLLSAGKISRAFYGLAASELTYYYAEATASVMMNAYRQNKSDWQGKVHFMMSKAELDKSWSGMYDTYKLSGTYALGSRKFFAFADNFIGAYQLQFLGDALYHRGAYWTMKPYTHTARYNAYTKHFKGEAREYLLFQYLHQAASQRKYEQELVTLYDRYKATYPKSIYLPFLKPEIDKVLAFHIKARMKADSTQVFLTNYAKINSLAELMARFKGKVVFVDMWATWCAPCKEEFQYNPELKRFLKEKNVEMLYISMDDADRDQQWKDMIKYYDLSGTHIRVSDSLRKDLSEKIWNSKTGDGYSIPQYLIFRDGTMVEHNAKRPGSRQELYDQIAAYL</sequence>
<dbReference type="InterPro" id="IPR050553">
    <property type="entry name" value="Thioredoxin_ResA/DsbE_sf"/>
</dbReference>
<dbReference type="EMBL" id="WVHS01000002">
    <property type="protein sequence ID" value="MXV15038.1"/>
    <property type="molecule type" value="Genomic_DNA"/>
</dbReference>
<dbReference type="GO" id="GO:0017004">
    <property type="term" value="P:cytochrome complex assembly"/>
    <property type="evidence" value="ECO:0007669"/>
    <property type="project" value="UniProtKB-KW"/>
</dbReference>
<feature type="domain" description="Thioredoxin" evidence="6">
    <location>
        <begin position="331"/>
        <end position="495"/>
    </location>
</feature>
<evidence type="ECO:0000313" key="8">
    <source>
        <dbReference type="Proteomes" id="UP000451233"/>
    </source>
</evidence>
<keyword evidence="2" id="KW-0201">Cytochrome c-type biogenesis</keyword>
<keyword evidence="5" id="KW-0732">Signal</keyword>
<dbReference type="CDD" id="cd02966">
    <property type="entry name" value="TlpA_like_family"/>
    <property type="match status" value="1"/>
</dbReference>
<dbReference type="SUPFAM" id="SSF52833">
    <property type="entry name" value="Thioredoxin-like"/>
    <property type="match status" value="1"/>
</dbReference>
<evidence type="ECO:0000313" key="7">
    <source>
        <dbReference type="EMBL" id="MXV15038.1"/>
    </source>
</evidence>
<comment type="caution">
    <text evidence="7">The sequence shown here is derived from an EMBL/GenBank/DDBJ whole genome shotgun (WGS) entry which is preliminary data.</text>
</comment>
<dbReference type="GO" id="GO:0030313">
    <property type="term" value="C:cell envelope"/>
    <property type="evidence" value="ECO:0007669"/>
    <property type="project" value="UniProtKB-SubCell"/>
</dbReference>
<dbReference type="PANTHER" id="PTHR42852:SF6">
    <property type="entry name" value="THIOL:DISULFIDE INTERCHANGE PROTEIN DSBE"/>
    <property type="match status" value="1"/>
</dbReference>
<proteinExistence type="predicted"/>
<feature type="chain" id="PRO_5029633964" evidence="5">
    <location>
        <begin position="21"/>
        <end position="495"/>
    </location>
</feature>
<keyword evidence="4" id="KW-0676">Redox-active center</keyword>
<dbReference type="Pfam" id="PF08534">
    <property type="entry name" value="Redoxin"/>
    <property type="match status" value="1"/>
</dbReference>